<sequence>MTVDNWRLRLQFVSIHHDGRAFGNSYNPSMPSRSYEHAQARRGYAKFQSNYCVGQPLARLQGYPLSSKEIYKVWMRNQQVPPWARDYTSYECGHRGHVKSSCSHLIFSGYNQVEYRRREVPRWE</sequence>
<dbReference type="AlphaFoldDB" id="A0A3N4JT40"/>
<evidence type="ECO:0000313" key="2">
    <source>
        <dbReference type="Proteomes" id="UP000276215"/>
    </source>
</evidence>
<keyword evidence="2" id="KW-1185">Reference proteome</keyword>
<reference evidence="1 2" key="1">
    <citation type="journal article" date="2018" name="Nat. Ecol. Evol.">
        <title>Pezizomycetes genomes reveal the molecular basis of ectomycorrhizal truffle lifestyle.</title>
        <authorList>
            <person name="Murat C."/>
            <person name="Payen T."/>
            <person name="Noel B."/>
            <person name="Kuo A."/>
            <person name="Morin E."/>
            <person name="Chen J."/>
            <person name="Kohler A."/>
            <person name="Krizsan K."/>
            <person name="Balestrini R."/>
            <person name="Da Silva C."/>
            <person name="Montanini B."/>
            <person name="Hainaut M."/>
            <person name="Levati E."/>
            <person name="Barry K.W."/>
            <person name="Belfiori B."/>
            <person name="Cichocki N."/>
            <person name="Clum A."/>
            <person name="Dockter R.B."/>
            <person name="Fauchery L."/>
            <person name="Guy J."/>
            <person name="Iotti M."/>
            <person name="Le Tacon F."/>
            <person name="Lindquist E.A."/>
            <person name="Lipzen A."/>
            <person name="Malagnac F."/>
            <person name="Mello A."/>
            <person name="Molinier V."/>
            <person name="Miyauchi S."/>
            <person name="Poulain J."/>
            <person name="Riccioni C."/>
            <person name="Rubini A."/>
            <person name="Sitrit Y."/>
            <person name="Splivallo R."/>
            <person name="Traeger S."/>
            <person name="Wang M."/>
            <person name="Zifcakova L."/>
            <person name="Wipf D."/>
            <person name="Zambonelli A."/>
            <person name="Paolocci F."/>
            <person name="Nowrousian M."/>
            <person name="Ottonello S."/>
            <person name="Baldrian P."/>
            <person name="Spatafora J.W."/>
            <person name="Henrissat B."/>
            <person name="Nagy L.G."/>
            <person name="Aury J.M."/>
            <person name="Wincker P."/>
            <person name="Grigoriev I.V."/>
            <person name="Bonfante P."/>
            <person name="Martin F.M."/>
        </authorList>
    </citation>
    <scope>NUCLEOTIDE SEQUENCE [LARGE SCALE GENOMIC DNA]</scope>
    <source>
        <strain evidence="1 2">120613-1</strain>
    </source>
</reference>
<name>A0A3N4JT40_9PEZI</name>
<organism evidence="1 2">
    <name type="scientific">Choiromyces venosus 120613-1</name>
    <dbReference type="NCBI Taxonomy" id="1336337"/>
    <lineage>
        <taxon>Eukaryota</taxon>
        <taxon>Fungi</taxon>
        <taxon>Dikarya</taxon>
        <taxon>Ascomycota</taxon>
        <taxon>Pezizomycotina</taxon>
        <taxon>Pezizomycetes</taxon>
        <taxon>Pezizales</taxon>
        <taxon>Tuberaceae</taxon>
        <taxon>Choiromyces</taxon>
    </lineage>
</organism>
<gene>
    <name evidence="1" type="ORF">L873DRAFT_1788193</name>
</gene>
<evidence type="ECO:0000313" key="1">
    <source>
        <dbReference type="EMBL" id="RPB01503.1"/>
    </source>
</evidence>
<proteinExistence type="predicted"/>
<dbReference type="Proteomes" id="UP000276215">
    <property type="component" value="Unassembled WGS sequence"/>
</dbReference>
<dbReference type="EMBL" id="ML120372">
    <property type="protein sequence ID" value="RPB01503.1"/>
    <property type="molecule type" value="Genomic_DNA"/>
</dbReference>
<protein>
    <submittedName>
        <fullName evidence="1">Uncharacterized protein</fullName>
    </submittedName>
</protein>
<accession>A0A3N4JT40</accession>